<dbReference type="SUPFAM" id="SSF52833">
    <property type="entry name" value="Thioredoxin-like"/>
    <property type="match status" value="1"/>
</dbReference>
<comment type="similarity">
    <text evidence="1 4">Belongs to the glutathione peroxidase family.</text>
</comment>
<reference evidence="7 8" key="1">
    <citation type="submission" date="2021-01" db="EMBL/GenBank/DDBJ databases">
        <title>Belnapia mucosa sp. nov. and Belnapia arida sp. nov., isolated from the Tabernas Desert (Almeria, Spain).</title>
        <authorList>
            <person name="Molina-Menor E."/>
            <person name="Vidal-Verdu A."/>
            <person name="Calonge A."/>
            <person name="Satari L."/>
            <person name="Pereto Magraner J."/>
            <person name="Porcar Miralles M."/>
        </authorList>
    </citation>
    <scope>NUCLEOTIDE SEQUENCE [LARGE SCALE GENOMIC DNA]</scope>
    <source>
        <strain evidence="7 8">T6</strain>
    </source>
</reference>
<dbReference type="GO" id="GO:0004601">
    <property type="term" value="F:peroxidase activity"/>
    <property type="evidence" value="ECO:0007669"/>
    <property type="project" value="UniProtKB-KW"/>
</dbReference>
<evidence type="ECO:0000259" key="6">
    <source>
        <dbReference type="PROSITE" id="PS51352"/>
    </source>
</evidence>
<dbReference type="InterPro" id="IPR013766">
    <property type="entry name" value="Thioredoxin_domain"/>
</dbReference>
<dbReference type="EMBL" id="JAEUXJ010000001">
    <property type="protein sequence ID" value="MBL6454469.1"/>
    <property type="molecule type" value="Genomic_DNA"/>
</dbReference>
<feature type="domain" description="Thioredoxin" evidence="6">
    <location>
        <begin position="22"/>
        <end position="180"/>
    </location>
</feature>
<dbReference type="PRINTS" id="PR01011">
    <property type="entry name" value="GLUTPROXDASE"/>
</dbReference>
<evidence type="ECO:0000256" key="4">
    <source>
        <dbReference type="RuleBase" id="RU000499"/>
    </source>
</evidence>
<dbReference type="RefSeq" id="WP_202824169.1">
    <property type="nucleotide sequence ID" value="NZ_JAEUXJ010000001.1"/>
</dbReference>
<accession>A0ABS1UYB8</accession>
<dbReference type="InterPro" id="IPR006311">
    <property type="entry name" value="TAT_signal"/>
</dbReference>
<evidence type="ECO:0000256" key="3">
    <source>
        <dbReference type="ARBA" id="ARBA00023002"/>
    </source>
</evidence>
<dbReference type="Gene3D" id="3.40.30.10">
    <property type="entry name" value="Glutaredoxin"/>
    <property type="match status" value="1"/>
</dbReference>
<dbReference type="PIRSF" id="PIRSF000303">
    <property type="entry name" value="Glutathion_perox"/>
    <property type="match status" value="1"/>
</dbReference>
<keyword evidence="2 4" id="KW-0575">Peroxidase</keyword>
<dbReference type="PROSITE" id="PS51318">
    <property type="entry name" value="TAT"/>
    <property type="match status" value="1"/>
</dbReference>
<comment type="caution">
    <text evidence="7">The sequence shown here is derived from an EMBL/GenBank/DDBJ whole genome shotgun (WGS) entry which is preliminary data.</text>
</comment>
<evidence type="ECO:0000313" key="8">
    <source>
        <dbReference type="Proteomes" id="UP000606490"/>
    </source>
</evidence>
<organism evidence="7 8">
    <name type="scientific">Belnapia mucosa</name>
    <dbReference type="NCBI Taxonomy" id="2804532"/>
    <lineage>
        <taxon>Bacteria</taxon>
        <taxon>Pseudomonadati</taxon>
        <taxon>Pseudomonadota</taxon>
        <taxon>Alphaproteobacteria</taxon>
        <taxon>Acetobacterales</taxon>
        <taxon>Roseomonadaceae</taxon>
        <taxon>Belnapia</taxon>
    </lineage>
</organism>
<evidence type="ECO:0000256" key="1">
    <source>
        <dbReference type="ARBA" id="ARBA00006926"/>
    </source>
</evidence>
<dbReference type="CDD" id="cd00340">
    <property type="entry name" value="GSH_Peroxidase"/>
    <property type="match status" value="1"/>
</dbReference>
<dbReference type="InterPro" id="IPR000889">
    <property type="entry name" value="Glutathione_peroxidase"/>
</dbReference>
<keyword evidence="5" id="KW-0732">Signal</keyword>
<dbReference type="PROSITE" id="PS51352">
    <property type="entry name" value="THIOREDOXIN_2"/>
    <property type="match status" value="1"/>
</dbReference>
<dbReference type="Pfam" id="PF00255">
    <property type="entry name" value="GSHPx"/>
    <property type="match status" value="1"/>
</dbReference>
<evidence type="ECO:0000256" key="2">
    <source>
        <dbReference type="ARBA" id="ARBA00022559"/>
    </source>
</evidence>
<keyword evidence="3 4" id="KW-0560">Oxidoreductase</keyword>
<dbReference type="InterPro" id="IPR036249">
    <property type="entry name" value="Thioredoxin-like_sf"/>
</dbReference>
<gene>
    <name evidence="7" type="ORF">JMJ55_03975</name>
</gene>
<evidence type="ECO:0000313" key="7">
    <source>
        <dbReference type="EMBL" id="MBL6454469.1"/>
    </source>
</evidence>
<protein>
    <recommendedName>
        <fullName evidence="4">Glutathione peroxidase</fullName>
    </recommendedName>
</protein>
<dbReference type="Proteomes" id="UP000606490">
    <property type="component" value="Unassembled WGS sequence"/>
</dbReference>
<feature type="signal peptide" evidence="5">
    <location>
        <begin position="1"/>
        <end position="23"/>
    </location>
</feature>
<feature type="chain" id="PRO_5045519918" description="Glutathione peroxidase" evidence="5">
    <location>
        <begin position="24"/>
        <end position="185"/>
    </location>
</feature>
<proteinExistence type="inferred from homology"/>
<sequence>MAELSRRAVLALGGLAMAGGAGAAEPTAFDFRMESIDGGPLDLGGFRGRPMLVVNTASFCGFTRQYAGLQRLHERFSPRGLLVLGVPSNDFNQESGDARTIKHFCEANYNVTFPMTVPAHVRGAGAAPLFAFLAAKGGGAPRWNFHKYLVGRDGRRVQGFPTATEPDAPALLRAVEAALAAPPTA</sequence>
<dbReference type="InterPro" id="IPR029759">
    <property type="entry name" value="GPX_AS"/>
</dbReference>
<name>A0ABS1UYB8_9PROT</name>
<keyword evidence="8" id="KW-1185">Reference proteome</keyword>
<dbReference type="PANTHER" id="PTHR11592">
    <property type="entry name" value="GLUTATHIONE PEROXIDASE"/>
    <property type="match status" value="1"/>
</dbReference>
<evidence type="ECO:0000256" key="5">
    <source>
        <dbReference type="SAM" id="SignalP"/>
    </source>
</evidence>
<dbReference type="PROSITE" id="PS51355">
    <property type="entry name" value="GLUTATHIONE_PEROXID_3"/>
    <property type="match status" value="1"/>
</dbReference>
<dbReference type="PROSITE" id="PS00460">
    <property type="entry name" value="GLUTATHIONE_PEROXID_1"/>
    <property type="match status" value="1"/>
</dbReference>
<dbReference type="PANTHER" id="PTHR11592:SF44">
    <property type="entry name" value="GLUTATHIONE PEROXIDASE"/>
    <property type="match status" value="1"/>
</dbReference>